<keyword evidence="2" id="KW-1185">Reference proteome</keyword>
<protein>
    <recommendedName>
        <fullName evidence="3">DUF2303 family protein</fullName>
    </recommendedName>
</protein>
<accession>A0ABN0JNV1</accession>
<evidence type="ECO:0000313" key="1">
    <source>
        <dbReference type="EMBL" id="ENU27034.1"/>
    </source>
</evidence>
<dbReference type="EMBL" id="APOJ01000023">
    <property type="protein sequence ID" value="ENU27034.1"/>
    <property type="molecule type" value="Genomic_DNA"/>
</dbReference>
<evidence type="ECO:0008006" key="3">
    <source>
        <dbReference type="Google" id="ProtNLM"/>
    </source>
</evidence>
<dbReference type="RefSeq" id="WP_004661653.1">
    <property type="nucleotide sequence ID" value="NZ_BMDV01000002.1"/>
</dbReference>
<comment type="caution">
    <text evidence="1">The sequence shown here is derived from an EMBL/GenBank/DDBJ whole genome shotgun (WGS) entry which is preliminary data.</text>
</comment>
<reference evidence="2" key="1">
    <citation type="submission" date="2013-02" db="EMBL/GenBank/DDBJ databases">
        <title>The Genome Sequence of Acinetobacter sp. NIPH 236.</title>
        <authorList>
            <consortium name="The Broad Institute Genome Sequencing Platform"/>
            <consortium name="The Broad Institute Genome Sequencing Center for Infectious Disease"/>
            <person name="Cerqueira G."/>
            <person name="Feldgarden M."/>
            <person name="Courvalin P."/>
            <person name="Perichon B."/>
            <person name="Grillot-Courvalin C."/>
            <person name="Clermont D."/>
            <person name="Rocha E."/>
            <person name="Yoon E.-J."/>
            <person name="Nemec A."/>
            <person name="Walker B."/>
            <person name="Young S.K."/>
            <person name="Zeng Q."/>
            <person name="Gargeya S."/>
            <person name="Fitzgerald M."/>
            <person name="Haas B."/>
            <person name="Abouelleil A."/>
            <person name="Alvarado L."/>
            <person name="Arachchi H.M."/>
            <person name="Berlin A.M."/>
            <person name="Chapman S.B."/>
            <person name="Dewar J."/>
            <person name="Goldberg J."/>
            <person name="Griggs A."/>
            <person name="Gujja S."/>
            <person name="Hansen M."/>
            <person name="Howarth C."/>
            <person name="Imamovic A."/>
            <person name="Larimer J."/>
            <person name="McCowan C."/>
            <person name="Murphy C."/>
            <person name="Neiman D."/>
            <person name="Pearson M."/>
            <person name="Priest M."/>
            <person name="Roberts A."/>
            <person name="Saif S."/>
            <person name="Shea T."/>
            <person name="Sisk P."/>
            <person name="Sykes S."/>
            <person name="Wortman J."/>
            <person name="Nusbaum C."/>
            <person name="Birren B."/>
        </authorList>
    </citation>
    <scope>NUCLEOTIDE SEQUENCE [LARGE SCALE GENOMIC DNA]</scope>
    <source>
        <strain evidence="2">NIPH 236</strain>
    </source>
</reference>
<organism evidence="1 2">
    <name type="scientific">Acinetobacter modestus</name>
    <dbReference type="NCBI Taxonomy" id="1776740"/>
    <lineage>
        <taxon>Bacteria</taxon>
        <taxon>Pseudomonadati</taxon>
        <taxon>Pseudomonadota</taxon>
        <taxon>Gammaproteobacteria</taxon>
        <taxon>Moraxellales</taxon>
        <taxon>Moraxellaceae</taxon>
        <taxon>Acinetobacter</taxon>
    </lineage>
</organism>
<dbReference type="Pfam" id="PF10065">
    <property type="entry name" value="DUF2303"/>
    <property type="match status" value="1"/>
</dbReference>
<sequence>MSLEKTEVASVVELCSPFKQFDRGSLIALHQNFNIHDTEEYQAGRNRARGSFKTPSFVDFKSFVLDSNPHKHDDEIIIPHAAPIFVDHKNITAVSVLNFDEAKLPQGHCDYTATLELEPTVLWKKLNELKDKKLNQKSFAVLLEDWADVIIAYSANDEQIASGAAIHAVRNMTIGSSVKSDSVVNNTSESRSKLEQVEINATENSLPAYFKVTDPAYIGLTPKVIRLRLIVNAGDQDPVFAIQIVREELLKNEIIQDFKEKVIELLPDNPVRIGTFKA</sequence>
<reference evidence="1 2" key="2">
    <citation type="journal article" date="2016" name="Int. J. Syst. Evol. Microbiol.">
        <title>Taxonomy of haemolytic and/or proteolytic strains of the genus Acinetobacter with the proposal of Acinetobacter courvalinii sp. nov. (genomic species 14 sensu Bouvet &amp; Jeanjean), Acinetobacter dispersus sp. nov. (genomic species 17), Acinetobacter modestus sp. nov., Acinetobacter proteolyticus sp. nov. and Acinetobacter vivianii sp. nov.</title>
        <authorList>
            <person name="Nemec A."/>
            <person name="Radolfova-Krizova L."/>
            <person name="Maixnerova M."/>
            <person name="Vrestiakova E."/>
            <person name="Jezek P."/>
            <person name="Sedo O."/>
        </authorList>
    </citation>
    <scope>NUCLEOTIDE SEQUENCE [LARGE SCALE GENOMIC DNA]</scope>
    <source>
        <strain evidence="1 2">NIPH 236</strain>
    </source>
</reference>
<name>A0ABN0JNV1_9GAMM</name>
<dbReference type="GeneID" id="92835043"/>
<gene>
    <name evidence="1" type="ORF">F992_01639</name>
</gene>
<dbReference type="InterPro" id="IPR019276">
    <property type="entry name" value="DUF2303"/>
</dbReference>
<proteinExistence type="predicted"/>
<evidence type="ECO:0000313" key="2">
    <source>
        <dbReference type="Proteomes" id="UP000013190"/>
    </source>
</evidence>
<dbReference type="Proteomes" id="UP000013190">
    <property type="component" value="Unassembled WGS sequence"/>
</dbReference>